<evidence type="ECO:0000313" key="2">
    <source>
        <dbReference type="Proteomes" id="UP000038040"/>
    </source>
</evidence>
<sequence>MPAVKYYIACILVPQIARKLDVIDSTQLVYRHIRSFEVNYRKLIESTTRAEQSDETANRRLPIGVSSHLCSILSDFELIIEQRK</sequence>
<evidence type="ECO:0000313" key="4">
    <source>
        <dbReference type="WBParaSite" id="DME_0000670401-mRNA-1"/>
    </source>
</evidence>
<protein>
    <submittedName>
        <fullName evidence="4">Integrase</fullName>
    </submittedName>
</protein>
<evidence type="ECO:0000313" key="3">
    <source>
        <dbReference type="Proteomes" id="UP000274756"/>
    </source>
</evidence>
<reference evidence="4" key="1">
    <citation type="submission" date="2017-02" db="UniProtKB">
        <authorList>
            <consortium name="WormBaseParasite"/>
        </authorList>
    </citation>
    <scope>IDENTIFICATION</scope>
</reference>
<proteinExistence type="predicted"/>
<keyword evidence="3" id="KW-1185">Reference proteome</keyword>
<evidence type="ECO:0000313" key="1">
    <source>
        <dbReference type="EMBL" id="VDN59757.1"/>
    </source>
</evidence>
<dbReference type="WBParaSite" id="DME_0000670401-mRNA-1">
    <property type="protein sequence ID" value="DME_0000670401-mRNA-1"/>
    <property type="gene ID" value="DME_0000670401"/>
</dbReference>
<reference evidence="1 3" key="2">
    <citation type="submission" date="2018-11" db="EMBL/GenBank/DDBJ databases">
        <authorList>
            <consortium name="Pathogen Informatics"/>
        </authorList>
    </citation>
    <scope>NUCLEOTIDE SEQUENCE [LARGE SCALE GENOMIC DNA]</scope>
</reference>
<dbReference type="AlphaFoldDB" id="A0A0N4UGR9"/>
<dbReference type="EMBL" id="UYYG01001189">
    <property type="protein sequence ID" value="VDN59757.1"/>
    <property type="molecule type" value="Genomic_DNA"/>
</dbReference>
<dbReference type="Proteomes" id="UP000274756">
    <property type="component" value="Unassembled WGS sequence"/>
</dbReference>
<accession>A0A0N4UGR9</accession>
<dbReference type="Proteomes" id="UP000038040">
    <property type="component" value="Unplaced"/>
</dbReference>
<gene>
    <name evidence="1" type="ORF">DME_LOCUS9730</name>
</gene>
<organism evidence="2 4">
    <name type="scientific">Dracunculus medinensis</name>
    <name type="common">Guinea worm</name>
    <dbReference type="NCBI Taxonomy" id="318479"/>
    <lineage>
        <taxon>Eukaryota</taxon>
        <taxon>Metazoa</taxon>
        <taxon>Ecdysozoa</taxon>
        <taxon>Nematoda</taxon>
        <taxon>Chromadorea</taxon>
        <taxon>Rhabditida</taxon>
        <taxon>Spirurina</taxon>
        <taxon>Dracunculoidea</taxon>
        <taxon>Dracunculidae</taxon>
        <taxon>Dracunculus</taxon>
    </lineage>
</organism>
<name>A0A0N4UGR9_DRAME</name>